<keyword evidence="4" id="KW-0812">Transmembrane</keyword>
<keyword evidence="3" id="KW-1003">Cell membrane</keyword>
<evidence type="ECO:0000313" key="9">
    <source>
        <dbReference type="EMBL" id="VDN87072.1"/>
    </source>
</evidence>
<dbReference type="Pfam" id="PF25301">
    <property type="entry name" value="CUT_C"/>
    <property type="match status" value="1"/>
</dbReference>
<dbReference type="InterPro" id="IPR057475">
    <property type="entry name" value="CUT_C"/>
</dbReference>
<evidence type="ECO:0000256" key="4">
    <source>
        <dbReference type="ARBA" id="ARBA00022692"/>
    </source>
</evidence>
<evidence type="ECO:0000313" key="10">
    <source>
        <dbReference type="Proteomes" id="UP000278627"/>
    </source>
</evidence>
<dbReference type="GO" id="GO:0005886">
    <property type="term" value="C:plasma membrane"/>
    <property type="evidence" value="ECO:0007669"/>
    <property type="project" value="UniProtKB-SubCell"/>
</dbReference>
<comment type="subcellular location">
    <subcellularLocation>
        <location evidence="1">Cell membrane</location>
        <topology evidence="1">Single-pass type I membrane protein</topology>
    </subcellularLocation>
</comment>
<dbReference type="Proteomes" id="UP000278627">
    <property type="component" value="Unassembled WGS sequence"/>
</dbReference>
<keyword evidence="5" id="KW-0732">Signal</keyword>
<evidence type="ECO:0000313" key="11">
    <source>
        <dbReference type="WBParaSite" id="BPAG_0000592301-mRNA-1"/>
    </source>
</evidence>
<evidence type="ECO:0000256" key="2">
    <source>
        <dbReference type="ARBA" id="ARBA00022460"/>
    </source>
</evidence>
<gene>
    <name evidence="9" type="ORF">BPAG_LOCUS5886</name>
</gene>
<evidence type="ECO:0000256" key="3">
    <source>
        <dbReference type="ARBA" id="ARBA00022475"/>
    </source>
</evidence>
<dbReference type="PANTHER" id="PTHR22907:SF58">
    <property type="entry name" value="ZP DOMAIN-CONTAINING PROTEIN"/>
    <property type="match status" value="1"/>
</dbReference>
<dbReference type="AlphaFoldDB" id="A0A0N4TCI5"/>
<organism evidence="11">
    <name type="scientific">Brugia pahangi</name>
    <name type="common">Filarial nematode worm</name>
    <dbReference type="NCBI Taxonomy" id="6280"/>
    <lineage>
        <taxon>Eukaryota</taxon>
        <taxon>Metazoa</taxon>
        <taxon>Ecdysozoa</taxon>
        <taxon>Nematoda</taxon>
        <taxon>Chromadorea</taxon>
        <taxon>Rhabditida</taxon>
        <taxon>Spirurina</taxon>
        <taxon>Spiruromorpha</taxon>
        <taxon>Filarioidea</taxon>
        <taxon>Onchocercidae</taxon>
        <taxon>Brugia</taxon>
    </lineage>
</organism>
<reference evidence="11" key="1">
    <citation type="submission" date="2017-02" db="UniProtKB">
        <authorList>
            <consortium name="WormBaseParasite"/>
        </authorList>
    </citation>
    <scope>IDENTIFICATION</scope>
</reference>
<dbReference type="PANTHER" id="PTHR22907">
    <property type="entry name" value="GH04558P"/>
    <property type="match status" value="1"/>
</dbReference>
<dbReference type="InterPro" id="IPR001507">
    <property type="entry name" value="ZP_dom"/>
</dbReference>
<evidence type="ECO:0000259" key="8">
    <source>
        <dbReference type="PROSITE" id="PS51034"/>
    </source>
</evidence>
<reference evidence="9 10" key="2">
    <citation type="submission" date="2018-11" db="EMBL/GenBank/DDBJ databases">
        <authorList>
            <consortium name="Pathogen Informatics"/>
        </authorList>
    </citation>
    <scope>NUCLEOTIDE SEQUENCE [LARGE SCALE GENOMIC DNA]</scope>
</reference>
<keyword evidence="6" id="KW-1133">Transmembrane helix</keyword>
<dbReference type="EMBL" id="UZAD01004696">
    <property type="protein sequence ID" value="VDN87072.1"/>
    <property type="molecule type" value="Genomic_DNA"/>
</dbReference>
<dbReference type="STRING" id="6280.A0A0N4TCI5"/>
<dbReference type="InterPro" id="IPR051962">
    <property type="entry name" value="Cuticlin"/>
</dbReference>
<dbReference type="GO" id="GO:0042302">
    <property type="term" value="F:structural constituent of cuticle"/>
    <property type="evidence" value="ECO:0007669"/>
    <property type="project" value="UniProtKB-KW"/>
</dbReference>
<proteinExistence type="predicted"/>
<feature type="domain" description="ZP" evidence="8">
    <location>
        <begin position="1"/>
        <end position="229"/>
    </location>
</feature>
<dbReference type="PROSITE" id="PS51034">
    <property type="entry name" value="ZP_2"/>
    <property type="match status" value="1"/>
</dbReference>
<evidence type="ECO:0000256" key="5">
    <source>
        <dbReference type="ARBA" id="ARBA00022729"/>
    </source>
</evidence>
<protein>
    <submittedName>
        <fullName evidence="11">ZP domain-containing protein</fullName>
    </submittedName>
</protein>
<evidence type="ECO:0000256" key="7">
    <source>
        <dbReference type="ARBA" id="ARBA00023136"/>
    </source>
</evidence>
<dbReference type="WBParaSite" id="BPAG_0000592301-mRNA-1">
    <property type="protein sequence ID" value="BPAG_0000592301-mRNA-1"/>
    <property type="gene ID" value="BPAG_0000592301"/>
</dbReference>
<keyword evidence="7" id="KW-0472">Membrane</keyword>
<keyword evidence="10" id="KW-1185">Reference proteome</keyword>
<name>A0A0N4TCI5_BRUPA</name>
<dbReference type="Pfam" id="PF25057">
    <property type="entry name" value="CUT_N"/>
    <property type="match status" value="1"/>
</dbReference>
<evidence type="ECO:0000256" key="1">
    <source>
        <dbReference type="ARBA" id="ARBA00004251"/>
    </source>
</evidence>
<evidence type="ECO:0000256" key="6">
    <source>
        <dbReference type="ARBA" id="ARBA00022989"/>
    </source>
</evidence>
<keyword evidence="2" id="KW-0193">Cuticle</keyword>
<dbReference type="SMART" id="SM00241">
    <property type="entry name" value="ZP"/>
    <property type="match status" value="1"/>
</dbReference>
<dbReference type="InterPro" id="IPR056953">
    <property type="entry name" value="CUT_N"/>
</dbReference>
<accession>A0A0N4TCI5</accession>
<sequence>MHEKCHLDFTRNPIVSPFHFSILYKSACIQKCEMQKEPPGINYNIIIIVQHHYLFLTQADKAFSVNCFYETGYDSLSKNIEVNGLKAIVLIKSPFLISGLATTDLKNEIVTNCVYEILMDSVDGQPVKYANIGDQLVHKWSCASEEYGMFIHSCFVHTPDNDTFQFVDDQGCITDQTLMGPLIYSDNLTVAHSVVPAFKFAGQLIIQFQCKVTLCAKAENGCEDISPPNCEIILTSIPTSTSISTLISISTSTSIPTSTSISMSTSTSEFPILRKSVSITDVSGH</sequence>